<organism evidence="5 6">
    <name type="scientific">Candidatus Cohnella colombiensis</name>
    <dbReference type="NCBI Taxonomy" id="3121368"/>
    <lineage>
        <taxon>Bacteria</taxon>
        <taxon>Bacillati</taxon>
        <taxon>Bacillota</taxon>
        <taxon>Bacilli</taxon>
        <taxon>Bacillales</taxon>
        <taxon>Paenibacillaceae</taxon>
        <taxon>Cohnella</taxon>
    </lineage>
</organism>
<evidence type="ECO:0000313" key="5">
    <source>
        <dbReference type="EMBL" id="WEK55117.1"/>
    </source>
</evidence>
<dbReference type="InterPro" id="IPR000835">
    <property type="entry name" value="HTH_MarR-typ"/>
</dbReference>
<feature type="domain" description="HTH marR-type" evidence="4">
    <location>
        <begin position="1"/>
        <end position="140"/>
    </location>
</feature>
<dbReference type="EMBL" id="CP119317">
    <property type="protein sequence ID" value="WEK55117.1"/>
    <property type="molecule type" value="Genomic_DNA"/>
</dbReference>
<gene>
    <name evidence="5" type="ORF">P0Y55_03285</name>
</gene>
<name>A0AA95JDM2_9BACL</name>
<dbReference type="PANTHER" id="PTHR42756:SF1">
    <property type="entry name" value="TRANSCRIPTIONAL REPRESSOR OF EMRAB OPERON"/>
    <property type="match status" value="1"/>
</dbReference>
<dbReference type="GO" id="GO:0003700">
    <property type="term" value="F:DNA-binding transcription factor activity"/>
    <property type="evidence" value="ECO:0007669"/>
    <property type="project" value="InterPro"/>
</dbReference>
<dbReference type="InterPro" id="IPR036388">
    <property type="entry name" value="WH-like_DNA-bd_sf"/>
</dbReference>
<evidence type="ECO:0000256" key="3">
    <source>
        <dbReference type="ARBA" id="ARBA00023163"/>
    </source>
</evidence>
<evidence type="ECO:0000259" key="4">
    <source>
        <dbReference type="PROSITE" id="PS50995"/>
    </source>
</evidence>
<dbReference type="Proteomes" id="UP001178662">
    <property type="component" value="Chromosome"/>
</dbReference>
<keyword evidence="1" id="KW-0805">Transcription regulation</keyword>
<protein>
    <submittedName>
        <fullName evidence="5">MarR family transcriptional regulator</fullName>
    </submittedName>
</protein>
<dbReference type="PANTHER" id="PTHR42756">
    <property type="entry name" value="TRANSCRIPTIONAL REGULATOR, MARR"/>
    <property type="match status" value="1"/>
</dbReference>
<dbReference type="PROSITE" id="PS50995">
    <property type="entry name" value="HTH_MARR_2"/>
    <property type="match status" value="1"/>
</dbReference>
<dbReference type="Pfam" id="PF01047">
    <property type="entry name" value="MarR"/>
    <property type="match status" value="1"/>
</dbReference>
<keyword evidence="6" id="KW-1185">Reference proteome</keyword>
<accession>A0AA95JDM2</accession>
<dbReference type="GO" id="GO:0003677">
    <property type="term" value="F:DNA binding"/>
    <property type="evidence" value="ECO:0007669"/>
    <property type="project" value="UniProtKB-KW"/>
</dbReference>
<evidence type="ECO:0000256" key="2">
    <source>
        <dbReference type="ARBA" id="ARBA00023125"/>
    </source>
</evidence>
<dbReference type="AlphaFoldDB" id="A0AA95JDM2"/>
<sequence>MINRAELLESYAENHVIHRRLFDAEWNRQNTTGLTYSQKSILILLNREGPKQSKHFVTELSITSGGITGITDKLLKEGYIQRSYDVTRDRRAVVYEITESGRSILKELEMVYEKVLTTVFAAISDAEVAMLEHIYRKLTVN</sequence>
<evidence type="ECO:0000256" key="1">
    <source>
        <dbReference type="ARBA" id="ARBA00023015"/>
    </source>
</evidence>
<keyword evidence="2" id="KW-0238">DNA-binding</keyword>
<keyword evidence="3" id="KW-0804">Transcription</keyword>
<dbReference type="SMART" id="SM00347">
    <property type="entry name" value="HTH_MARR"/>
    <property type="match status" value="1"/>
</dbReference>
<dbReference type="InterPro" id="IPR036390">
    <property type="entry name" value="WH_DNA-bd_sf"/>
</dbReference>
<evidence type="ECO:0000313" key="6">
    <source>
        <dbReference type="Proteomes" id="UP001178662"/>
    </source>
</evidence>
<dbReference type="SUPFAM" id="SSF46785">
    <property type="entry name" value="Winged helix' DNA-binding domain"/>
    <property type="match status" value="1"/>
</dbReference>
<reference evidence="5" key="1">
    <citation type="submission" date="2023-03" db="EMBL/GenBank/DDBJ databases">
        <title>Andean soil-derived lignocellulolytic bacterial consortium as a source of novel taxa and putative plastic-active enzymes.</title>
        <authorList>
            <person name="Diaz-Garcia L."/>
            <person name="Chuvochina M."/>
            <person name="Feuerriegel G."/>
            <person name="Bunk B."/>
            <person name="Sproer C."/>
            <person name="Streit W.R."/>
            <person name="Rodriguez L.M."/>
            <person name="Overmann J."/>
            <person name="Jimenez D.J."/>
        </authorList>
    </citation>
    <scope>NUCLEOTIDE SEQUENCE</scope>
    <source>
        <strain evidence="5">MAG 2441</strain>
    </source>
</reference>
<proteinExistence type="predicted"/>
<dbReference type="Gene3D" id="1.10.10.10">
    <property type="entry name" value="Winged helix-like DNA-binding domain superfamily/Winged helix DNA-binding domain"/>
    <property type="match status" value="1"/>
</dbReference>